<dbReference type="InterPro" id="IPR011015">
    <property type="entry name" value="LEM/LEM-like_dom_sf"/>
</dbReference>
<dbReference type="PROSITE" id="PS50954">
    <property type="entry name" value="LEM"/>
    <property type="match status" value="1"/>
</dbReference>
<dbReference type="Gene3D" id="1.10.720.40">
    <property type="match status" value="1"/>
</dbReference>
<dbReference type="GO" id="GO:0004520">
    <property type="term" value="F:DNA endonuclease activity"/>
    <property type="evidence" value="ECO:0007669"/>
    <property type="project" value="TreeGrafter"/>
</dbReference>
<dbReference type="InterPro" id="IPR034998">
    <property type="entry name" value="ANKLE1"/>
</dbReference>
<dbReference type="InterPro" id="IPR000305">
    <property type="entry name" value="GIY-YIG_endonuc"/>
</dbReference>
<reference evidence="3" key="1">
    <citation type="journal article" date="2021" name="Mol. Ecol. Resour.">
        <title>Apolygus lucorum genome provides insights into omnivorousness and mesophyll feeding.</title>
        <authorList>
            <person name="Liu Y."/>
            <person name="Liu H."/>
            <person name="Wang H."/>
            <person name="Huang T."/>
            <person name="Liu B."/>
            <person name="Yang B."/>
            <person name="Yin L."/>
            <person name="Li B."/>
            <person name="Zhang Y."/>
            <person name="Zhang S."/>
            <person name="Jiang F."/>
            <person name="Zhang X."/>
            <person name="Ren Y."/>
            <person name="Wang B."/>
            <person name="Wang S."/>
            <person name="Lu Y."/>
            <person name="Wu K."/>
            <person name="Fan W."/>
            <person name="Wang G."/>
        </authorList>
    </citation>
    <scope>NUCLEOTIDE SEQUENCE</scope>
    <source>
        <strain evidence="3">12Hb</strain>
    </source>
</reference>
<name>A0A8S9Y5X7_APOLU</name>
<gene>
    <name evidence="3" type="ORF">GE061_000926</name>
</gene>
<evidence type="ECO:0000313" key="3">
    <source>
        <dbReference type="EMBL" id="KAF6216583.1"/>
    </source>
</evidence>
<evidence type="ECO:0000259" key="2">
    <source>
        <dbReference type="PROSITE" id="PS50954"/>
    </source>
</evidence>
<dbReference type="Pfam" id="PF22945">
    <property type="entry name" value="LEM-3_GIY-YIG"/>
    <property type="match status" value="1"/>
</dbReference>
<feature type="domain" description="GIY-YIG" evidence="1">
    <location>
        <begin position="258"/>
        <end position="368"/>
    </location>
</feature>
<dbReference type="CDD" id="cd10454">
    <property type="entry name" value="GIY-YIG_COG3680_Meta"/>
    <property type="match status" value="1"/>
</dbReference>
<dbReference type="GO" id="GO:0000724">
    <property type="term" value="P:double-strand break repair via homologous recombination"/>
    <property type="evidence" value="ECO:0007669"/>
    <property type="project" value="TreeGrafter"/>
</dbReference>
<dbReference type="OrthoDB" id="1601181at2759"/>
<dbReference type="PROSITE" id="PS50164">
    <property type="entry name" value="GIY_YIG"/>
    <property type="match status" value="1"/>
</dbReference>
<dbReference type="InterPro" id="IPR003887">
    <property type="entry name" value="LEM_dom"/>
</dbReference>
<evidence type="ECO:0008006" key="5">
    <source>
        <dbReference type="Google" id="ProtNLM"/>
    </source>
</evidence>
<feature type="domain" description="LEM" evidence="2">
    <location>
        <begin position="148"/>
        <end position="192"/>
    </location>
</feature>
<dbReference type="PANTHER" id="PTHR46427">
    <property type="entry name" value="ANKYRIN REPEAT AND LEM DOMAIN-CONTAINING PROTEIN 1"/>
    <property type="match status" value="1"/>
</dbReference>
<dbReference type="GO" id="GO:0005654">
    <property type="term" value="C:nucleoplasm"/>
    <property type="evidence" value="ECO:0007669"/>
    <property type="project" value="TreeGrafter"/>
</dbReference>
<dbReference type="AlphaFoldDB" id="A0A8S9Y5X7"/>
<comment type="caution">
    <text evidence="3">The sequence shown here is derived from an EMBL/GenBank/DDBJ whole genome shotgun (WGS) entry which is preliminary data.</text>
</comment>
<dbReference type="GO" id="GO:0000712">
    <property type="term" value="P:resolution of meiotic recombination intermediates"/>
    <property type="evidence" value="ECO:0007669"/>
    <property type="project" value="TreeGrafter"/>
</dbReference>
<dbReference type="Proteomes" id="UP000466442">
    <property type="component" value="Linkage Group LG1"/>
</dbReference>
<dbReference type="EMBL" id="WIXP02000001">
    <property type="protein sequence ID" value="KAF6216583.1"/>
    <property type="molecule type" value="Genomic_DNA"/>
</dbReference>
<evidence type="ECO:0000313" key="4">
    <source>
        <dbReference type="Proteomes" id="UP000466442"/>
    </source>
</evidence>
<organism evidence="3 4">
    <name type="scientific">Apolygus lucorum</name>
    <name type="common">Small green plant bug</name>
    <name type="synonym">Lygocoris lucorum</name>
    <dbReference type="NCBI Taxonomy" id="248454"/>
    <lineage>
        <taxon>Eukaryota</taxon>
        <taxon>Metazoa</taxon>
        <taxon>Ecdysozoa</taxon>
        <taxon>Arthropoda</taxon>
        <taxon>Hexapoda</taxon>
        <taxon>Insecta</taxon>
        <taxon>Pterygota</taxon>
        <taxon>Neoptera</taxon>
        <taxon>Paraneoptera</taxon>
        <taxon>Hemiptera</taxon>
        <taxon>Heteroptera</taxon>
        <taxon>Panheteroptera</taxon>
        <taxon>Cimicomorpha</taxon>
        <taxon>Miridae</taxon>
        <taxon>Mirini</taxon>
        <taxon>Apolygus</taxon>
    </lineage>
</organism>
<accession>A0A8S9Y5X7</accession>
<keyword evidence="4" id="KW-1185">Reference proteome</keyword>
<sequence length="415" mass="47142">MSVTESQSSCSRISNRLSYSFADDSVDDLLNYGFLEDDEDLPTILSNIVFSDIPSSFCFSEIHVSDGDQASTHYHCPLVDQRYHPLENVDRDMTLGFNEGFFIHSKPDEMISIDEGLLDIDKIRQSISRLSLETEYYDALDSQFNSSGGSLSSCPTAKLKCMLREHKIPHGPLVKSTKRVYLYQLQKASNGLKGSSHVINHAYETTTKSTPLEYNDVVISTFNGKLMECVSKWVSLELTMIEMIEVLDQPQLKLDLFKQYFTYLLLDPTISKNIEGSVCPETVCQSWPYFLKAVFYIGKGKNSRPLDHLTDAVKGDKLSDKIRKIRTIWEKGLGVVCIKIFHNINEPEALTREATMINALSISHLTNQQNGKCYGGIERWSLKKRRQLGVVLLYRSMLTLIAEGQRQIFATDIRR</sequence>
<dbReference type="GO" id="GO:0005737">
    <property type="term" value="C:cytoplasm"/>
    <property type="evidence" value="ECO:0007669"/>
    <property type="project" value="TreeGrafter"/>
</dbReference>
<dbReference type="PANTHER" id="PTHR46427:SF1">
    <property type="entry name" value="ANKYRIN REPEAT AND LEM DOMAIN-CONTAINING PROTEIN 1"/>
    <property type="match status" value="1"/>
</dbReference>
<protein>
    <recommendedName>
        <fullName evidence="5">LEM domain-containing protein</fullName>
    </recommendedName>
</protein>
<evidence type="ECO:0000259" key="1">
    <source>
        <dbReference type="PROSITE" id="PS50164"/>
    </source>
</evidence>
<proteinExistence type="predicted"/>